<feature type="transmembrane region" description="Helical" evidence="9">
    <location>
        <begin position="164"/>
        <end position="184"/>
    </location>
</feature>
<feature type="transmembrane region" description="Helical" evidence="9">
    <location>
        <begin position="295"/>
        <end position="314"/>
    </location>
</feature>
<keyword evidence="7 9" id="KW-1133">Transmembrane helix</keyword>
<feature type="domain" description="EamA" evidence="10">
    <location>
        <begin position="163"/>
        <end position="311"/>
    </location>
</feature>
<feature type="transmembrane region" description="Helical" evidence="9">
    <location>
        <begin position="235"/>
        <end position="255"/>
    </location>
</feature>
<evidence type="ECO:0000256" key="3">
    <source>
        <dbReference type="ARBA" id="ARBA00009853"/>
    </source>
</evidence>
<comment type="similarity">
    <text evidence="3">Belongs to the drug/metabolite transporter (DMT) superfamily. 10 TMS drug/metabolite exporter (DME) (TC 2.A.7.3) family.</text>
</comment>
<dbReference type="RefSeq" id="WP_322498959.1">
    <property type="nucleotide sequence ID" value="NZ_JARGYU010000003.1"/>
</dbReference>
<evidence type="ECO:0000313" key="11">
    <source>
        <dbReference type="EMBL" id="MDZ5761535.1"/>
    </source>
</evidence>
<dbReference type="EMBL" id="JARGYU010000003">
    <property type="protein sequence ID" value="MDZ5761535.1"/>
    <property type="molecule type" value="Genomic_DNA"/>
</dbReference>
<organism evidence="11 12">
    <name type="scientific">Lyticum sinuosum</name>
    <dbReference type="NCBI Taxonomy" id="1332059"/>
    <lineage>
        <taxon>Bacteria</taxon>
        <taxon>Pseudomonadati</taxon>
        <taxon>Pseudomonadota</taxon>
        <taxon>Alphaproteobacteria</taxon>
        <taxon>Rickettsiales</taxon>
        <taxon>Lyticum</taxon>
    </lineage>
</organism>
<dbReference type="SUPFAM" id="SSF103481">
    <property type="entry name" value="Multidrug resistance efflux transporter EmrE"/>
    <property type="match status" value="2"/>
</dbReference>
<feature type="transmembrane region" description="Helical" evidence="9">
    <location>
        <begin position="9"/>
        <end position="26"/>
    </location>
</feature>
<name>A0AAE5AHG2_9RICK</name>
<dbReference type="PANTHER" id="PTHR22911">
    <property type="entry name" value="ACYL-MALONYL CONDENSING ENZYME-RELATED"/>
    <property type="match status" value="1"/>
</dbReference>
<evidence type="ECO:0000256" key="5">
    <source>
        <dbReference type="ARBA" id="ARBA00022692"/>
    </source>
</evidence>
<feature type="transmembrane region" description="Helical" evidence="9">
    <location>
        <begin position="102"/>
        <end position="120"/>
    </location>
</feature>
<evidence type="ECO:0000256" key="7">
    <source>
        <dbReference type="ARBA" id="ARBA00022989"/>
    </source>
</evidence>
<comment type="caution">
    <text evidence="11">The sequence shown here is derived from an EMBL/GenBank/DDBJ whole genome shotgun (WGS) entry which is preliminary data.</text>
</comment>
<protein>
    <recommendedName>
        <fullName evidence="4">S-adenosylmethionine uptake transporter</fullName>
    </recommendedName>
</protein>
<reference evidence="11" key="1">
    <citation type="submission" date="2023-02" db="EMBL/GenBank/DDBJ databases">
        <title>Host association and intracellularity evolved multiple times independently in the Rickettsiales.</title>
        <authorList>
            <person name="Castelli M."/>
            <person name="Nardi T."/>
            <person name="Gammuto L."/>
            <person name="Bellinzona G."/>
            <person name="Sabaneyeva E."/>
            <person name="Potekhin A."/>
            <person name="Serra V."/>
            <person name="Petroni G."/>
            <person name="Sassera D."/>
        </authorList>
    </citation>
    <scope>NUCLEOTIDE SEQUENCE</scope>
    <source>
        <strain evidence="11">USBL-36I1</strain>
    </source>
</reference>
<evidence type="ECO:0000256" key="4">
    <source>
        <dbReference type="ARBA" id="ARBA00019341"/>
    </source>
</evidence>
<feature type="transmembrane region" description="Helical" evidence="9">
    <location>
        <begin position="196"/>
        <end position="215"/>
    </location>
</feature>
<feature type="transmembrane region" description="Helical" evidence="9">
    <location>
        <begin position="38"/>
        <end position="60"/>
    </location>
</feature>
<evidence type="ECO:0000256" key="6">
    <source>
        <dbReference type="ARBA" id="ARBA00022970"/>
    </source>
</evidence>
<dbReference type="InterPro" id="IPR000620">
    <property type="entry name" value="EamA_dom"/>
</dbReference>
<sequence>MKNIRINGALYGIVFMLIHTLCLSLIDVSAKILRKSELSSGFVVFCYKFSLLLIILPFIIYKRNQYLKSDRIFVHIIRSISGTLGALFFYHGLKFLPMADAAAIENIQYLIIFCLGFVIFKEKISKTKIVGIIVGFIGALIVVRPDWFFSSTSKIVQANADKTYIYIIIAICCWAFNSIIIKMLGNTEHNMTQMFYILLFASIISFPTAIFEWNNINIVGINLPLNPSLIDFKKFNIGTENILLIFCMALIYFIHNSAYFLSLRSELSIVVPFRYTKLIFSGIFGYIAFKEKVEIESLIGYGTIFLSSLILARYQMKKRKSKHELLK</sequence>
<evidence type="ECO:0000256" key="2">
    <source>
        <dbReference type="ARBA" id="ARBA00004141"/>
    </source>
</evidence>
<dbReference type="Pfam" id="PF00892">
    <property type="entry name" value="EamA"/>
    <property type="match status" value="2"/>
</dbReference>
<feature type="transmembrane region" description="Helical" evidence="9">
    <location>
        <begin position="127"/>
        <end position="144"/>
    </location>
</feature>
<accession>A0AAE5AHG2</accession>
<dbReference type="PANTHER" id="PTHR22911:SF6">
    <property type="entry name" value="SOLUTE CARRIER FAMILY 35 MEMBER G1"/>
    <property type="match status" value="1"/>
</dbReference>
<keyword evidence="5 9" id="KW-0812">Transmembrane</keyword>
<evidence type="ECO:0000256" key="9">
    <source>
        <dbReference type="SAM" id="Phobius"/>
    </source>
</evidence>
<dbReference type="GO" id="GO:0006865">
    <property type="term" value="P:amino acid transport"/>
    <property type="evidence" value="ECO:0007669"/>
    <property type="project" value="UniProtKB-KW"/>
</dbReference>
<feature type="domain" description="EamA" evidence="10">
    <location>
        <begin position="11"/>
        <end position="143"/>
    </location>
</feature>
<comment type="subcellular location">
    <subcellularLocation>
        <location evidence="2">Membrane</location>
        <topology evidence="2">Multi-pass membrane protein</topology>
    </subcellularLocation>
</comment>
<feature type="transmembrane region" description="Helical" evidence="9">
    <location>
        <begin position="267"/>
        <end position="289"/>
    </location>
</feature>
<dbReference type="InterPro" id="IPR037185">
    <property type="entry name" value="EmrE-like"/>
</dbReference>
<keyword evidence="8 9" id="KW-0472">Membrane</keyword>
<keyword evidence="12" id="KW-1185">Reference proteome</keyword>
<dbReference type="AlphaFoldDB" id="A0AAE5AHG2"/>
<evidence type="ECO:0000259" key="10">
    <source>
        <dbReference type="Pfam" id="PF00892"/>
    </source>
</evidence>
<keyword evidence="6" id="KW-0813">Transport</keyword>
<evidence type="ECO:0000313" key="12">
    <source>
        <dbReference type="Proteomes" id="UP001289135"/>
    </source>
</evidence>
<comment type="function">
    <text evidence="1">Transports S-adenosylmethionine.</text>
</comment>
<dbReference type="Proteomes" id="UP001289135">
    <property type="component" value="Unassembled WGS sequence"/>
</dbReference>
<evidence type="ECO:0000256" key="8">
    <source>
        <dbReference type="ARBA" id="ARBA00023136"/>
    </source>
</evidence>
<gene>
    <name evidence="11" type="ORF">Lyticum_00719</name>
</gene>
<feature type="transmembrane region" description="Helical" evidence="9">
    <location>
        <begin position="72"/>
        <end position="90"/>
    </location>
</feature>
<dbReference type="GO" id="GO:0016020">
    <property type="term" value="C:membrane"/>
    <property type="evidence" value="ECO:0007669"/>
    <property type="project" value="UniProtKB-SubCell"/>
</dbReference>
<proteinExistence type="inferred from homology"/>
<keyword evidence="6" id="KW-0029">Amino-acid transport</keyword>
<evidence type="ECO:0000256" key="1">
    <source>
        <dbReference type="ARBA" id="ARBA00004028"/>
    </source>
</evidence>